<dbReference type="PANTHER" id="PTHR43527:SF1">
    <property type="entry name" value="L-THREONINE KINASE"/>
    <property type="match status" value="1"/>
</dbReference>
<dbReference type="InterPro" id="IPR020568">
    <property type="entry name" value="Ribosomal_Su5_D2-typ_SF"/>
</dbReference>
<feature type="domain" description="GHMP kinase C-terminal" evidence="6">
    <location>
        <begin position="209"/>
        <end position="273"/>
    </location>
</feature>
<dbReference type="GO" id="GO:0016301">
    <property type="term" value="F:kinase activity"/>
    <property type="evidence" value="ECO:0007669"/>
    <property type="project" value="UniProtKB-KW"/>
</dbReference>
<evidence type="ECO:0000256" key="3">
    <source>
        <dbReference type="ARBA" id="ARBA00022777"/>
    </source>
</evidence>
<dbReference type="PANTHER" id="PTHR43527">
    <property type="entry name" value="4-DIPHOSPHOCYTIDYL-2-C-METHYL-D-ERYTHRITOL KINASE, CHLOROPLASTIC"/>
    <property type="match status" value="1"/>
</dbReference>
<protein>
    <submittedName>
        <fullName evidence="7">Kinase</fullName>
    </submittedName>
</protein>
<evidence type="ECO:0000313" key="7">
    <source>
        <dbReference type="EMBL" id="AVZ74462.1"/>
    </source>
</evidence>
<dbReference type="SUPFAM" id="SSF54211">
    <property type="entry name" value="Ribosomal protein S5 domain 2-like"/>
    <property type="match status" value="1"/>
</dbReference>
<keyword evidence="1" id="KW-0808">Transferase</keyword>
<organism evidence="7 8">
    <name type="scientific">Streptomyces lunaelactis</name>
    <dbReference type="NCBI Taxonomy" id="1535768"/>
    <lineage>
        <taxon>Bacteria</taxon>
        <taxon>Bacillati</taxon>
        <taxon>Actinomycetota</taxon>
        <taxon>Actinomycetes</taxon>
        <taxon>Kitasatosporales</taxon>
        <taxon>Streptomycetaceae</taxon>
        <taxon>Streptomyces</taxon>
    </lineage>
</organism>
<dbReference type="Pfam" id="PF08544">
    <property type="entry name" value="GHMP_kinases_C"/>
    <property type="match status" value="1"/>
</dbReference>
<evidence type="ECO:0000256" key="2">
    <source>
        <dbReference type="ARBA" id="ARBA00022741"/>
    </source>
</evidence>
<keyword evidence="2" id="KW-0547">Nucleotide-binding</keyword>
<gene>
    <name evidence="7" type="ORF">SLUN_22165</name>
</gene>
<dbReference type="GO" id="GO:0005524">
    <property type="term" value="F:ATP binding"/>
    <property type="evidence" value="ECO:0007669"/>
    <property type="project" value="UniProtKB-KW"/>
</dbReference>
<evidence type="ECO:0000256" key="4">
    <source>
        <dbReference type="ARBA" id="ARBA00022840"/>
    </source>
</evidence>
<name>A0A2R4T5R1_9ACTN</name>
<sequence>MDTQARPKATETIVRGTGTAFGTFGELLQGVLPGGDRHFMVTFPVAAWSTAVFRHSPDRDGFVVWPPHKGKAVRIAELALAAAGRSGGGSLELSSELPEGKGMASSSADLVATVRAVGAALGTTFDAAAIESFLREIEPTDGVMYDEIVAYYHREAELREGLGILPSLAIVAYDEGGQVDTIAHNRDARQVSEADKAEYARLLDELCGAVRARDLTAVGRVATRSSELNAAARSRRSLPELRRICEETGGLGVACAHSGTVLGILYAADDPELTRKVGAARAACSALPGTTTVHRSLGHGDVWSACSMEVTARDNTAPARTASTEHAWGA</sequence>
<keyword evidence="8" id="KW-1185">Reference proteome</keyword>
<dbReference type="InterPro" id="IPR014721">
    <property type="entry name" value="Ribsml_uS5_D2-typ_fold_subgr"/>
</dbReference>
<proteinExistence type="predicted"/>
<evidence type="ECO:0000313" key="8">
    <source>
        <dbReference type="Proteomes" id="UP000244201"/>
    </source>
</evidence>
<feature type="domain" description="GHMP kinase N-terminal" evidence="5">
    <location>
        <begin position="73"/>
        <end position="139"/>
    </location>
</feature>
<reference evidence="7 8" key="1">
    <citation type="submission" date="2018-01" db="EMBL/GenBank/DDBJ databases">
        <title>Complete genome sequence of Streptomyces lunaelactis MM109T, a Ferroverdin A producer isolated from cave moonmilk deposits.</title>
        <authorList>
            <person name="Naome A."/>
            <person name="Martinet L."/>
            <person name="Maciejewska M."/>
            <person name="Anderssen S."/>
            <person name="Adam D."/>
            <person name="Tenconi E."/>
            <person name="Deflandre B."/>
            <person name="Arguelles-Arias A."/>
            <person name="Calusinska M."/>
            <person name="Copieters W."/>
            <person name="Karim L."/>
            <person name="Hanikenne M."/>
            <person name="Baurain D."/>
            <person name="van Wezel G."/>
            <person name="Smargiasso N."/>
            <person name="de Pauw E."/>
            <person name="Delfosse P."/>
            <person name="Rigali S."/>
        </authorList>
    </citation>
    <scope>NUCLEOTIDE SEQUENCE [LARGE SCALE GENOMIC DNA]</scope>
    <source>
        <strain evidence="7 8">MM109</strain>
    </source>
</reference>
<dbReference type="RefSeq" id="WP_108150941.1">
    <property type="nucleotide sequence ID" value="NZ_CP026304.1"/>
</dbReference>
<dbReference type="InterPro" id="IPR013750">
    <property type="entry name" value="GHMP_kinase_C_dom"/>
</dbReference>
<dbReference type="GeneID" id="55657959"/>
<dbReference type="EMBL" id="CP026304">
    <property type="protein sequence ID" value="AVZ74462.1"/>
    <property type="molecule type" value="Genomic_DNA"/>
</dbReference>
<dbReference type="KEGG" id="slk:SLUN_22165"/>
<dbReference type="Gene3D" id="3.30.230.10">
    <property type="match status" value="1"/>
</dbReference>
<accession>A0A2R4T5R1</accession>
<evidence type="ECO:0000259" key="5">
    <source>
        <dbReference type="Pfam" id="PF00288"/>
    </source>
</evidence>
<dbReference type="PIRSF" id="PIRSF033887">
    <property type="entry name" value="PduX"/>
    <property type="match status" value="1"/>
</dbReference>
<dbReference type="InterPro" id="IPR006204">
    <property type="entry name" value="GHMP_kinase_N_dom"/>
</dbReference>
<dbReference type="Proteomes" id="UP000244201">
    <property type="component" value="Chromosome"/>
</dbReference>
<evidence type="ECO:0000256" key="1">
    <source>
        <dbReference type="ARBA" id="ARBA00022679"/>
    </source>
</evidence>
<dbReference type="OrthoDB" id="4548147at2"/>
<evidence type="ECO:0000259" key="6">
    <source>
        <dbReference type="Pfam" id="PF08544"/>
    </source>
</evidence>
<keyword evidence="3 7" id="KW-0418">Kinase</keyword>
<keyword evidence="4" id="KW-0067">ATP-binding</keyword>
<dbReference type="InterPro" id="IPR012363">
    <property type="entry name" value="PduX"/>
</dbReference>
<dbReference type="AlphaFoldDB" id="A0A2R4T5R1"/>
<dbReference type="Pfam" id="PF00288">
    <property type="entry name" value="GHMP_kinases_N"/>
    <property type="match status" value="1"/>
</dbReference>